<name>A0A1I8MN63_MUSDO</name>
<dbReference type="FunFam" id="3.40.390.10:FF:000042">
    <property type="entry name" value="Metalloendopeptidase"/>
    <property type="match status" value="1"/>
</dbReference>
<dbReference type="VEuPathDB" id="VectorBase:MDOA006728"/>
<sequence>MMVVPNRRTSFFVCFDLKPITGVICIVLFLHAANSAKLFNKHYPAGADLFEHEFPNIGLDEYDPYGPSLSEDDLADTGDDPETKPRLYQGDIAIDPFTYLTLRLGVNPTKHPKRLWPNATIPFEISYLYDSRERRAIERVLKTFNSLTCIKFVPYDGEDDDYILITPPEEGPKGCWSYVGRKGGEQVVSLQKPDETSAHCFSSEGRIMHELMHAIGIYHEQSRADRDNYIKVHWENIVPKFRKNFKLISKKRGKYTFDYDYNSVMHYGEYYFSKSKGKKPSITPLQPGVRIGQRKTLSKTDCLKINDLYGCLKGRQAKMYRSFCNLLGL</sequence>
<dbReference type="EC" id="3.4.24.-" evidence="2"/>
<dbReference type="GO" id="GO:0006508">
    <property type="term" value="P:proteolysis"/>
    <property type="evidence" value="ECO:0007669"/>
    <property type="project" value="UniProtKB-KW"/>
</dbReference>
<dbReference type="CDD" id="cd04280">
    <property type="entry name" value="ZnMc_astacin_like"/>
    <property type="match status" value="1"/>
</dbReference>
<dbReference type="InterPro" id="IPR034035">
    <property type="entry name" value="Astacin-like_dom"/>
</dbReference>
<dbReference type="GO" id="GO:0004222">
    <property type="term" value="F:metalloendopeptidase activity"/>
    <property type="evidence" value="ECO:0007669"/>
    <property type="project" value="UniProtKB-UniRule"/>
</dbReference>
<keyword evidence="1 2" id="KW-0479">Metal-binding</keyword>
<dbReference type="Pfam" id="PF01400">
    <property type="entry name" value="Astacin"/>
    <property type="match status" value="1"/>
</dbReference>
<dbReference type="AlphaFoldDB" id="A0A1I8MN63"/>
<dbReference type="RefSeq" id="XP_005176976.3">
    <property type="nucleotide sequence ID" value="XM_005176919.4"/>
</dbReference>
<keyword evidence="1 2" id="KW-0482">Metalloprotease</keyword>
<feature type="binding site" evidence="1">
    <location>
        <position position="219"/>
    </location>
    <ligand>
        <name>Zn(2+)</name>
        <dbReference type="ChEBI" id="CHEBI:29105"/>
        <note>catalytic</note>
    </ligand>
</feature>
<feature type="binding site" evidence="1">
    <location>
        <position position="213"/>
    </location>
    <ligand>
        <name>Zn(2+)</name>
        <dbReference type="ChEBI" id="CHEBI:29105"/>
        <note>catalytic</note>
    </ligand>
</feature>
<evidence type="ECO:0000259" key="3">
    <source>
        <dbReference type="PROSITE" id="PS51864"/>
    </source>
</evidence>
<feature type="active site" evidence="1">
    <location>
        <position position="210"/>
    </location>
</feature>
<dbReference type="Gene3D" id="3.40.390.10">
    <property type="entry name" value="Collagenase (Catalytic Domain)"/>
    <property type="match status" value="1"/>
</dbReference>
<evidence type="ECO:0000256" key="2">
    <source>
        <dbReference type="RuleBase" id="RU361183"/>
    </source>
</evidence>
<protein>
    <recommendedName>
        <fullName evidence="2">Metalloendopeptidase</fullName>
        <ecNumber evidence="2">3.4.24.-</ecNumber>
    </recommendedName>
</protein>
<dbReference type="EnsemblMetazoa" id="MDOA006728-RA">
    <property type="protein sequence ID" value="MDOA006728-PA"/>
    <property type="gene ID" value="MDOA006728"/>
</dbReference>
<dbReference type="eggNOG" id="KOG3714">
    <property type="taxonomic scope" value="Eukaryota"/>
</dbReference>
<dbReference type="InterPro" id="IPR006026">
    <property type="entry name" value="Peptidase_Metallo"/>
</dbReference>
<keyword evidence="1 2" id="KW-0645">Protease</keyword>
<dbReference type="InterPro" id="IPR024079">
    <property type="entry name" value="MetalloPept_cat_dom_sf"/>
</dbReference>
<dbReference type="InterPro" id="IPR001506">
    <property type="entry name" value="Peptidase_M12A"/>
</dbReference>
<comment type="caution">
    <text evidence="1">Lacks conserved residue(s) required for the propagation of feature annotation.</text>
</comment>
<dbReference type="SMART" id="SM00235">
    <property type="entry name" value="ZnMc"/>
    <property type="match status" value="1"/>
</dbReference>
<keyword evidence="1 2" id="KW-0378">Hydrolase</keyword>
<dbReference type="SUPFAM" id="SSF55486">
    <property type="entry name" value="Metalloproteases ('zincins'), catalytic domain"/>
    <property type="match status" value="1"/>
</dbReference>
<feature type="domain" description="Peptidase M12A" evidence="3">
    <location>
        <begin position="107"/>
        <end position="312"/>
    </location>
</feature>
<dbReference type="STRING" id="7370.A0A1I8MN63"/>
<proteinExistence type="predicted"/>
<dbReference type="PANTHER" id="PTHR10127:SF859">
    <property type="entry name" value="METALLOENDOPEPTIDASE"/>
    <property type="match status" value="1"/>
</dbReference>
<dbReference type="GO" id="GO:0008270">
    <property type="term" value="F:zinc ion binding"/>
    <property type="evidence" value="ECO:0007669"/>
    <property type="project" value="UniProtKB-UniRule"/>
</dbReference>
<keyword evidence="1 2" id="KW-0862">Zinc</keyword>
<dbReference type="KEGG" id="mde:101888869"/>
<evidence type="ECO:0000256" key="1">
    <source>
        <dbReference type="PROSITE-ProRule" id="PRU01211"/>
    </source>
</evidence>
<dbReference type="OrthoDB" id="291007at2759"/>
<dbReference type="PANTHER" id="PTHR10127">
    <property type="entry name" value="DISCOIDIN, CUB, EGF, LAMININ , AND ZINC METALLOPROTEASE DOMAIN CONTAINING"/>
    <property type="match status" value="1"/>
</dbReference>
<reference evidence="4" key="1">
    <citation type="submission" date="2020-05" db="UniProtKB">
        <authorList>
            <consortium name="EnsemblMetazoa"/>
        </authorList>
    </citation>
    <scope>IDENTIFICATION</scope>
    <source>
        <strain evidence="4">Aabys</strain>
    </source>
</reference>
<dbReference type="PRINTS" id="PR00480">
    <property type="entry name" value="ASTACIN"/>
</dbReference>
<dbReference type="VEuPathDB" id="VectorBase:MDOMA2_006074"/>
<feature type="binding site" evidence="1">
    <location>
        <position position="209"/>
    </location>
    <ligand>
        <name>Zn(2+)</name>
        <dbReference type="ChEBI" id="CHEBI:29105"/>
        <note>catalytic</note>
    </ligand>
</feature>
<accession>A0A1I8MN63</accession>
<gene>
    <name evidence="4" type="primary">101888869</name>
</gene>
<organism evidence="4">
    <name type="scientific">Musca domestica</name>
    <name type="common">House fly</name>
    <dbReference type="NCBI Taxonomy" id="7370"/>
    <lineage>
        <taxon>Eukaryota</taxon>
        <taxon>Metazoa</taxon>
        <taxon>Ecdysozoa</taxon>
        <taxon>Arthropoda</taxon>
        <taxon>Hexapoda</taxon>
        <taxon>Insecta</taxon>
        <taxon>Pterygota</taxon>
        <taxon>Neoptera</taxon>
        <taxon>Endopterygota</taxon>
        <taxon>Diptera</taxon>
        <taxon>Brachycera</taxon>
        <taxon>Muscomorpha</taxon>
        <taxon>Muscoidea</taxon>
        <taxon>Muscidae</taxon>
        <taxon>Musca</taxon>
    </lineage>
</organism>
<dbReference type="PROSITE" id="PS51864">
    <property type="entry name" value="ASTACIN"/>
    <property type="match status" value="1"/>
</dbReference>
<evidence type="ECO:0000313" key="4">
    <source>
        <dbReference type="EnsemblMetazoa" id="MDOA006728-PA"/>
    </source>
</evidence>
<comment type="cofactor">
    <cofactor evidence="1 2">
        <name>Zn(2+)</name>
        <dbReference type="ChEBI" id="CHEBI:29105"/>
    </cofactor>
    <text evidence="1 2">Binds 1 zinc ion per subunit.</text>
</comment>